<evidence type="ECO:0000256" key="1">
    <source>
        <dbReference type="SAM" id="MobiDB-lite"/>
    </source>
</evidence>
<sequence>MQSLGRFSTGQFGPCCSRPIPRTNVPLIPRNDSRTHTALPLPPSASAAFDASSSGDQPRVQGQDYKPFPRLQERDPYRLLGLGRDAGFEEIQDARNYLYEIYKWHEPSREAVELAFDTVIQEKLKDRHKYGFRPIRMGRHGDVFGEAKATWDKKINDLFDPTITTRTLINEGSVFAALALWAMFSTDQSFPLAAAFAYSVYKYQQKRVKRDPEGPFFGGNPIVGAILTTVIVLAAACGLMAALTTPLAGLLGSQLRQVGAFLVVMVVGVANVYLK</sequence>
<feature type="transmembrane region" description="Helical" evidence="2">
    <location>
        <begin position="255"/>
        <end position="274"/>
    </location>
</feature>
<name>A0A8J4EVT6_9CHLO</name>
<evidence type="ECO:0000256" key="2">
    <source>
        <dbReference type="SAM" id="Phobius"/>
    </source>
</evidence>
<evidence type="ECO:0000313" key="3">
    <source>
        <dbReference type="EMBL" id="GIL47644.1"/>
    </source>
</evidence>
<dbReference type="GO" id="GO:0031969">
    <property type="term" value="C:chloroplast membrane"/>
    <property type="evidence" value="ECO:0007669"/>
    <property type="project" value="TreeGrafter"/>
</dbReference>
<feature type="compositionally biased region" description="Low complexity" evidence="1">
    <location>
        <begin position="44"/>
        <end position="54"/>
    </location>
</feature>
<feature type="transmembrane region" description="Helical" evidence="2">
    <location>
        <begin position="222"/>
        <end position="243"/>
    </location>
</feature>
<evidence type="ECO:0000313" key="4">
    <source>
        <dbReference type="Proteomes" id="UP000747399"/>
    </source>
</evidence>
<dbReference type="PANTHER" id="PTHR33372:SF2">
    <property type="entry name" value="PROTEIN CHAPERONE-LIKE PROTEIN OF POR1, CHLOROPLASTIC"/>
    <property type="match status" value="1"/>
</dbReference>
<keyword evidence="2" id="KW-1133">Transmembrane helix</keyword>
<proteinExistence type="predicted"/>
<feature type="region of interest" description="Disordered" evidence="1">
    <location>
        <begin position="18"/>
        <end position="68"/>
    </location>
</feature>
<gene>
    <name evidence="3" type="ORF">Vafri_4411</name>
</gene>
<feature type="transmembrane region" description="Helical" evidence="2">
    <location>
        <begin position="174"/>
        <end position="201"/>
    </location>
</feature>
<keyword evidence="2" id="KW-0812">Transmembrane</keyword>
<keyword evidence="4" id="KW-1185">Reference proteome</keyword>
<dbReference type="Proteomes" id="UP000747399">
    <property type="component" value="Unassembled WGS sequence"/>
</dbReference>
<protein>
    <submittedName>
        <fullName evidence="3">Uncharacterized protein</fullName>
    </submittedName>
</protein>
<dbReference type="AlphaFoldDB" id="A0A8J4EVT6"/>
<dbReference type="EMBL" id="BNCO01000004">
    <property type="protein sequence ID" value="GIL47644.1"/>
    <property type="molecule type" value="Genomic_DNA"/>
</dbReference>
<keyword evidence="2" id="KW-0472">Membrane</keyword>
<organism evidence="3 4">
    <name type="scientific">Volvox africanus</name>
    <dbReference type="NCBI Taxonomy" id="51714"/>
    <lineage>
        <taxon>Eukaryota</taxon>
        <taxon>Viridiplantae</taxon>
        <taxon>Chlorophyta</taxon>
        <taxon>core chlorophytes</taxon>
        <taxon>Chlorophyceae</taxon>
        <taxon>CS clade</taxon>
        <taxon>Chlamydomonadales</taxon>
        <taxon>Volvocaceae</taxon>
        <taxon>Volvox</taxon>
    </lineage>
</organism>
<dbReference type="PANTHER" id="PTHR33372">
    <property type="match status" value="1"/>
</dbReference>
<reference evidence="3" key="1">
    <citation type="journal article" date="2021" name="Proc. Natl. Acad. Sci. U.S.A.">
        <title>Three genomes in the algal genus Volvox reveal the fate of a haploid sex-determining region after a transition to homothallism.</title>
        <authorList>
            <person name="Yamamoto K."/>
            <person name="Hamaji T."/>
            <person name="Kawai-Toyooka H."/>
            <person name="Matsuzaki R."/>
            <person name="Takahashi F."/>
            <person name="Nishimura Y."/>
            <person name="Kawachi M."/>
            <person name="Noguchi H."/>
            <person name="Minakuchi Y."/>
            <person name="Umen J.G."/>
            <person name="Toyoda A."/>
            <person name="Nozaki H."/>
        </authorList>
    </citation>
    <scope>NUCLEOTIDE SEQUENCE</scope>
    <source>
        <strain evidence="3">NIES-3780</strain>
    </source>
</reference>
<dbReference type="Pfam" id="PF11833">
    <property type="entry name" value="CPP1-like"/>
    <property type="match status" value="1"/>
</dbReference>
<comment type="caution">
    <text evidence="3">The sequence shown here is derived from an EMBL/GenBank/DDBJ whole genome shotgun (WGS) entry which is preliminary data.</text>
</comment>
<dbReference type="InterPro" id="IPR021788">
    <property type="entry name" value="CPP1-like"/>
</dbReference>
<accession>A0A8J4EVT6</accession>